<keyword evidence="3" id="KW-1185">Reference proteome</keyword>
<dbReference type="EMBL" id="CP058909">
    <property type="protein sequence ID" value="QLH83212.1"/>
    <property type="molecule type" value="Genomic_DNA"/>
</dbReference>
<keyword evidence="1" id="KW-0472">Membrane</keyword>
<dbReference type="AlphaFoldDB" id="A0A7D5TUG4"/>
<feature type="transmembrane region" description="Helical" evidence="1">
    <location>
        <begin position="22"/>
        <end position="40"/>
    </location>
</feature>
<keyword evidence="1" id="KW-0812">Transmembrane</keyword>
<dbReference type="GeneID" id="56084312"/>
<dbReference type="Proteomes" id="UP000509346">
    <property type="component" value="Chromosome"/>
</dbReference>
<gene>
    <name evidence="2" type="ORF">HZS54_16945</name>
</gene>
<accession>A0A7D5TUG4</accession>
<reference evidence="2 3" key="1">
    <citation type="submission" date="2020-07" db="EMBL/GenBank/DDBJ databases">
        <title>Halosimplex litoreum sp. nov. and Halosimplex rubrum sp. nov., isolated from different salt environments.</title>
        <authorList>
            <person name="Cui H."/>
        </authorList>
    </citation>
    <scope>NUCLEOTIDE SEQUENCE [LARGE SCALE GENOMIC DNA]</scope>
    <source>
        <strain evidence="2 3">R2</strain>
    </source>
</reference>
<sequence>MIPALPEPLAALEGVLGAATELVAWLVALLVVAFVYIRLVKLEEAIVQRIPTKVVVGLIALLFLFVFGVIPLP</sequence>
<name>A0A7D5TUG4_9EURY</name>
<proteinExistence type="predicted"/>
<dbReference type="KEGG" id="hpel:HZS54_16945"/>
<feature type="transmembrane region" description="Helical" evidence="1">
    <location>
        <begin position="52"/>
        <end position="72"/>
    </location>
</feature>
<keyword evidence="1" id="KW-1133">Transmembrane helix</keyword>
<evidence type="ECO:0000256" key="1">
    <source>
        <dbReference type="SAM" id="Phobius"/>
    </source>
</evidence>
<organism evidence="2 3">
    <name type="scientific">Halosimplex pelagicum</name>
    <dbReference type="NCBI Taxonomy" id="869886"/>
    <lineage>
        <taxon>Archaea</taxon>
        <taxon>Methanobacteriati</taxon>
        <taxon>Methanobacteriota</taxon>
        <taxon>Stenosarchaea group</taxon>
        <taxon>Halobacteria</taxon>
        <taxon>Halobacteriales</taxon>
        <taxon>Haloarculaceae</taxon>
        <taxon>Halosimplex</taxon>
    </lineage>
</organism>
<protein>
    <submittedName>
        <fullName evidence="2">Uncharacterized protein</fullName>
    </submittedName>
</protein>
<evidence type="ECO:0000313" key="2">
    <source>
        <dbReference type="EMBL" id="QLH83212.1"/>
    </source>
</evidence>
<evidence type="ECO:0000313" key="3">
    <source>
        <dbReference type="Proteomes" id="UP000509346"/>
    </source>
</evidence>
<dbReference type="RefSeq" id="WP_179918262.1">
    <property type="nucleotide sequence ID" value="NZ_CP058909.1"/>
</dbReference>